<proteinExistence type="predicted"/>
<dbReference type="Proteomes" id="UP001153365">
    <property type="component" value="Unassembled WGS sequence"/>
</dbReference>
<protein>
    <submittedName>
        <fullName evidence="1">Uncharacterized protein</fullName>
    </submittedName>
</protein>
<dbReference type="AlphaFoldDB" id="A0AAV0ANE8"/>
<organism evidence="1 2">
    <name type="scientific">Phakopsora pachyrhizi</name>
    <name type="common">Asian soybean rust disease fungus</name>
    <dbReference type="NCBI Taxonomy" id="170000"/>
    <lineage>
        <taxon>Eukaryota</taxon>
        <taxon>Fungi</taxon>
        <taxon>Dikarya</taxon>
        <taxon>Basidiomycota</taxon>
        <taxon>Pucciniomycotina</taxon>
        <taxon>Pucciniomycetes</taxon>
        <taxon>Pucciniales</taxon>
        <taxon>Phakopsoraceae</taxon>
        <taxon>Phakopsora</taxon>
    </lineage>
</organism>
<dbReference type="InterPro" id="IPR011990">
    <property type="entry name" value="TPR-like_helical_dom_sf"/>
</dbReference>
<keyword evidence="2" id="KW-1185">Reference proteome</keyword>
<dbReference type="SUPFAM" id="SSF48452">
    <property type="entry name" value="TPR-like"/>
    <property type="match status" value="1"/>
</dbReference>
<dbReference type="Gene3D" id="3.90.190.10">
    <property type="entry name" value="Protein tyrosine phosphatase superfamily"/>
    <property type="match status" value="1"/>
</dbReference>
<dbReference type="SMART" id="SM01301">
    <property type="entry name" value="PTPlike_phytase"/>
    <property type="match status" value="1"/>
</dbReference>
<reference evidence="1" key="1">
    <citation type="submission" date="2022-06" db="EMBL/GenBank/DDBJ databases">
        <authorList>
            <consortium name="SYNGENTA / RWTH Aachen University"/>
        </authorList>
    </citation>
    <scope>NUCLEOTIDE SEQUENCE</scope>
</reference>
<sequence>MYSEVSTAVDGAIEKCSAVYDLIGSIEVCRVAAEEKRNFKLFKTILDELNGGDLQALMPLEQQLGDRSSLLSHGIDWTEEEKIASDFFVGLQKMALPLRIDGLPNIRQVPLNLDSNLNSNNQSIFGSGMPTVDGLRKGLEMMGSIGKQPRMVYWTSMREEPVLYVSGRPHVLRLFDQPLENVVTTGVSAAAVEGMESALKLDVLNELRSHDGRLLLHDEADRSRLAGLVEAGLDVVQAEALKDTDSAIEVDPNFTKAYIRKALTLLAMKDCRHNRSDT</sequence>
<gene>
    <name evidence="1" type="ORF">PPACK8108_LOCUS4989</name>
</gene>
<name>A0AAV0ANE8_PHAPC</name>
<dbReference type="InterPro" id="IPR029021">
    <property type="entry name" value="Prot-tyrosine_phosphatase-like"/>
</dbReference>
<comment type="caution">
    <text evidence="1">The sequence shown here is derived from an EMBL/GenBank/DDBJ whole genome shotgun (WGS) entry which is preliminary data.</text>
</comment>
<evidence type="ECO:0000313" key="2">
    <source>
        <dbReference type="Proteomes" id="UP001153365"/>
    </source>
</evidence>
<accession>A0AAV0ANE8</accession>
<evidence type="ECO:0000313" key="1">
    <source>
        <dbReference type="EMBL" id="CAH7670273.1"/>
    </source>
</evidence>
<dbReference type="EMBL" id="CALTRL010000967">
    <property type="protein sequence ID" value="CAH7670273.1"/>
    <property type="molecule type" value="Genomic_DNA"/>
</dbReference>
<dbReference type="Pfam" id="PF14566">
    <property type="entry name" value="PTPlike_phytase"/>
    <property type="match status" value="1"/>
</dbReference>